<reference evidence="12 13" key="1">
    <citation type="journal article" date="2015" name="Genome Biol.">
        <title>Comparative genomics of Steinernema reveals deeply conserved gene regulatory networks.</title>
        <authorList>
            <person name="Dillman A.R."/>
            <person name="Macchietto M."/>
            <person name="Porter C.F."/>
            <person name="Rogers A."/>
            <person name="Williams B."/>
            <person name="Antoshechkin I."/>
            <person name="Lee M.M."/>
            <person name="Goodwin Z."/>
            <person name="Lu X."/>
            <person name="Lewis E.E."/>
            <person name="Goodrich-Blair H."/>
            <person name="Stock S.P."/>
            <person name="Adams B.J."/>
            <person name="Sternberg P.W."/>
            <person name="Mortazavi A."/>
        </authorList>
    </citation>
    <scope>NUCLEOTIDE SEQUENCE [LARGE SCALE GENOMIC DNA]</scope>
    <source>
        <strain evidence="12 13">ALL</strain>
    </source>
</reference>
<keyword evidence="6 10" id="KW-0472">Membrane</keyword>
<dbReference type="InterPro" id="IPR001817">
    <property type="entry name" value="Vasoprsn_rcpt"/>
</dbReference>
<name>A0A4U5PJW1_STECR</name>
<keyword evidence="5 10" id="KW-0297">G-protein coupled receptor</keyword>
<feature type="transmembrane region" description="Helical" evidence="10">
    <location>
        <begin position="353"/>
        <end position="375"/>
    </location>
</feature>
<keyword evidence="7 10" id="KW-0675">Receptor</keyword>
<dbReference type="AlphaFoldDB" id="A0A4U5PJW1"/>
<keyword evidence="13" id="KW-1185">Reference proteome</keyword>
<dbReference type="OrthoDB" id="5987909at2759"/>
<evidence type="ECO:0000256" key="7">
    <source>
        <dbReference type="ARBA" id="ARBA00023170"/>
    </source>
</evidence>
<proteinExistence type="inferred from homology"/>
<evidence type="ECO:0000256" key="9">
    <source>
        <dbReference type="ARBA" id="ARBA00023224"/>
    </source>
</evidence>
<evidence type="ECO:0000313" key="12">
    <source>
        <dbReference type="EMBL" id="TKR96494.1"/>
    </source>
</evidence>
<feature type="transmembrane region" description="Helical" evidence="10">
    <location>
        <begin position="58"/>
        <end position="80"/>
    </location>
</feature>
<dbReference type="GO" id="GO:0005000">
    <property type="term" value="F:vasopressin receptor activity"/>
    <property type="evidence" value="ECO:0007669"/>
    <property type="project" value="InterPro"/>
</dbReference>
<dbReference type="STRING" id="34508.A0A4U5PJW1"/>
<evidence type="ECO:0000259" key="11">
    <source>
        <dbReference type="PROSITE" id="PS50262"/>
    </source>
</evidence>
<keyword evidence="9 10" id="KW-0807">Transducer</keyword>
<evidence type="ECO:0000256" key="4">
    <source>
        <dbReference type="ARBA" id="ARBA00022989"/>
    </source>
</evidence>
<protein>
    <recommendedName>
        <fullName evidence="11">G-protein coupled receptors family 1 profile domain-containing protein</fullName>
    </recommendedName>
</protein>
<feature type="transmembrane region" description="Helical" evidence="10">
    <location>
        <begin position="218"/>
        <end position="240"/>
    </location>
</feature>
<dbReference type="InterPro" id="IPR000276">
    <property type="entry name" value="GPCR_Rhodpsn"/>
</dbReference>
<organism evidence="12 13">
    <name type="scientific">Steinernema carpocapsae</name>
    <name type="common">Entomopathogenic nematode</name>
    <dbReference type="NCBI Taxonomy" id="34508"/>
    <lineage>
        <taxon>Eukaryota</taxon>
        <taxon>Metazoa</taxon>
        <taxon>Ecdysozoa</taxon>
        <taxon>Nematoda</taxon>
        <taxon>Chromadorea</taxon>
        <taxon>Rhabditida</taxon>
        <taxon>Tylenchina</taxon>
        <taxon>Panagrolaimomorpha</taxon>
        <taxon>Strongyloidoidea</taxon>
        <taxon>Steinernematidae</taxon>
        <taxon>Steinernema</taxon>
    </lineage>
</organism>
<feature type="domain" description="G-protein coupled receptors family 1 profile" evidence="11">
    <location>
        <begin position="71"/>
        <end position="372"/>
    </location>
</feature>
<dbReference type="Pfam" id="PF00001">
    <property type="entry name" value="7tm_1"/>
    <property type="match status" value="1"/>
</dbReference>
<comment type="subcellular location">
    <subcellularLocation>
        <location evidence="1 10">Cell membrane</location>
        <topology evidence="1 10">Multi-pass membrane protein</topology>
    </subcellularLocation>
</comment>
<keyword evidence="8 10" id="KW-0325">Glycoprotein</keyword>
<feature type="transmembrane region" description="Helical" evidence="10">
    <location>
        <begin position="177"/>
        <end position="198"/>
    </location>
</feature>
<evidence type="ECO:0000256" key="5">
    <source>
        <dbReference type="ARBA" id="ARBA00023040"/>
    </source>
</evidence>
<evidence type="ECO:0000256" key="8">
    <source>
        <dbReference type="ARBA" id="ARBA00023180"/>
    </source>
</evidence>
<dbReference type="PRINTS" id="PR00237">
    <property type="entry name" value="GPCRRHODOPSN"/>
</dbReference>
<evidence type="ECO:0000256" key="6">
    <source>
        <dbReference type="ARBA" id="ARBA00023136"/>
    </source>
</evidence>
<feature type="transmembrane region" description="Helical" evidence="10">
    <location>
        <begin position="320"/>
        <end position="341"/>
    </location>
</feature>
<comment type="similarity">
    <text evidence="10">Belongs to the G-protein coupled receptor 1 family. Vasopressin/oxytocin receptor subfamily.</text>
</comment>
<gene>
    <name evidence="12" type="ORF">L596_010503</name>
</gene>
<reference evidence="12 13" key="2">
    <citation type="journal article" date="2019" name="G3 (Bethesda)">
        <title>Hybrid Assembly of the Genome of the Entomopathogenic Nematode Steinernema carpocapsae Identifies the X-Chromosome.</title>
        <authorList>
            <person name="Serra L."/>
            <person name="Macchietto M."/>
            <person name="Macias-Munoz A."/>
            <person name="McGill C.J."/>
            <person name="Rodriguez I.M."/>
            <person name="Rodriguez B."/>
            <person name="Murad R."/>
            <person name="Mortazavi A."/>
        </authorList>
    </citation>
    <scope>NUCLEOTIDE SEQUENCE [LARGE SCALE GENOMIC DNA]</scope>
    <source>
        <strain evidence="12 13">ALL</strain>
    </source>
</reference>
<evidence type="ECO:0000313" key="13">
    <source>
        <dbReference type="Proteomes" id="UP000298663"/>
    </source>
</evidence>
<dbReference type="InterPro" id="IPR017452">
    <property type="entry name" value="GPCR_Rhodpsn_7TM"/>
</dbReference>
<comment type="caution">
    <text evidence="12">The sequence shown here is derived from an EMBL/GenBank/DDBJ whole genome shotgun (WGS) entry which is preliminary data.</text>
</comment>
<evidence type="ECO:0000256" key="10">
    <source>
        <dbReference type="RuleBase" id="RU046427"/>
    </source>
</evidence>
<feature type="transmembrane region" description="Helical" evidence="10">
    <location>
        <begin position="106"/>
        <end position="126"/>
    </location>
</feature>
<evidence type="ECO:0000256" key="3">
    <source>
        <dbReference type="ARBA" id="ARBA00022692"/>
    </source>
</evidence>
<dbReference type="Proteomes" id="UP000298663">
    <property type="component" value="Unassembled WGS sequence"/>
</dbReference>
<keyword evidence="3 10" id="KW-0812">Transmembrane</keyword>
<dbReference type="SUPFAM" id="SSF81321">
    <property type="entry name" value="Family A G protein-coupled receptor-like"/>
    <property type="match status" value="1"/>
</dbReference>
<dbReference type="Gene3D" id="1.20.1070.10">
    <property type="entry name" value="Rhodopsin 7-helix transmembrane proteins"/>
    <property type="match status" value="1"/>
</dbReference>
<keyword evidence="2" id="KW-1003">Cell membrane</keyword>
<accession>A0A4U5PJW1</accession>
<evidence type="ECO:0000256" key="1">
    <source>
        <dbReference type="ARBA" id="ARBA00004651"/>
    </source>
</evidence>
<dbReference type="PANTHER" id="PTHR24224:SF6">
    <property type="entry name" value="CARDIOACCELERATORY PEPTIDE RECEPTOR-RELATED"/>
    <property type="match status" value="1"/>
</dbReference>
<dbReference type="PROSITE" id="PS00237">
    <property type="entry name" value="G_PROTEIN_RECEP_F1_1"/>
    <property type="match status" value="1"/>
</dbReference>
<dbReference type="PANTHER" id="PTHR24224">
    <property type="entry name" value="CARDIOACCELERATORY PEPTIDE RECEPTOR-RELATED"/>
    <property type="match status" value="1"/>
</dbReference>
<dbReference type="InterPro" id="IPR052665">
    <property type="entry name" value="Neuropeptide-GPCR"/>
</dbReference>
<dbReference type="EMBL" id="AZBU02000002">
    <property type="protein sequence ID" value="TKR96494.1"/>
    <property type="molecule type" value="Genomic_DNA"/>
</dbReference>
<dbReference type="PROSITE" id="PS50262">
    <property type="entry name" value="G_PROTEIN_RECEP_F1_2"/>
    <property type="match status" value="1"/>
</dbReference>
<evidence type="ECO:0000256" key="2">
    <source>
        <dbReference type="ARBA" id="ARBA00022475"/>
    </source>
</evidence>
<sequence>MNHSSLPNYQPPGLKFFDLLPKMSSNPNVSAPDRAGADFDFDGEGDFMGEQPEVAAMLMHNAITIFLTVLGNLLLIYVILKNNSVLRRKRTSPVQILMLHMCAADLLYAFVTILPTMLITATIPVFHGPNILCKFVKFLQVVPMYTSAFLLVAISADRYGAICRPLARMRSGHSSRPNMYAVVAWCCAILLSTPQLFIFAKTDDECRDTYTAEWQYSVYVIFFNLMVWLLPSSIAGFFYFRVCRTVWTSMAFGTSFKQKTEKMVEKSKLVARTSSSFNNNTRGSQNSYTTTAAACHSEGGRHQRLQFEELDRRRVQTVKLTLTIVAANFLLWAPFCIISVIDALMPRFLSPIFATYIMFFGNLNSCVNPWIWFCFNRQQLQRAFFTSFSPKFPFFMSSRGSGEPLTTKPLKCLGKHRQVDYSTCYTNTELTAFHVSNGHKP</sequence>
<feature type="transmembrane region" description="Helical" evidence="10">
    <location>
        <begin position="138"/>
        <end position="156"/>
    </location>
</feature>
<dbReference type="PRINTS" id="PR00896">
    <property type="entry name" value="VASOPRESSINR"/>
</dbReference>
<keyword evidence="4 10" id="KW-1133">Transmembrane helix</keyword>
<dbReference type="GO" id="GO:0005886">
    <property type="term" value="C:plasma membrane"/>
    <property type="evidence" value="ECO:0007669"/>
    <property type="project" value="UniProtKB-SubCell"/>
</dbReference>